<evidence type="ECO:0000313" key="3">
    <source>
        <dbReference type="EMBL" id="GGZ64644.1"/>
    </source>
</evidence>
<keyword evidence="4" id="KW-1185">Reference proteome</keyword>
<keyword evidence="2" id="KW-0057">Aromatic amino acid biosynthesis</keyword>
<comment type="caution">
    <text evidence="3">The sequence shown here is derived from an EMBL/GenBank/DDBJ whole genome shotgun (WGS) entry which is preliminary data.</text>
</comment>
<dbReference type="PANTHER" id="PTHR21164:SF0">
    <property type="entry name" value="CHORISMATE MUTASE AROH"/>
    <property type="match status" value="1"/>
</dbReference>
<dbReference type="Proteomes" id="UP000630936">
    <property type="component" value="Unassembled WGS sequence"/>
</dbReference>
<dbReference type="PROSITE" id="PS51167">
    <property type="entry name" value="CHORISMATE_MUT_1"/>
    <property type="match status" value="1"/>
</dbReference>
<protein>
    <recommendedName>
        <fullName evidence="1 2">chorismate mutase</fullName>
        <ecNumber evidence="1 2">5.4.99.5</ecNumber>
    </recommendedName>
</protein>
<reference evidence="3" key="1">
    <citation type="journal article" date="2014" name="Int. J. Syst. Evol. Microbiol.">
        <title>Complete genome sequence of Corynebacterium casei LMG S-19264T (=DSM 44701T), isolated from a smear-ripened cheese.</title>
        <authorList>
            <consortium name="US DOE Joint Genome Institute (JGI-PGF)"/>
            <person name="Walter F."/>
            <person name="Albersmeier A."/>
            <person name="Kalinowski J."/>
            <person name="Ruckert C."/>
        </authorList>
    </citation>
    <scope>NUCLEOTIDE SEQUENCE</scope>
    <source>
        <strain evidence="3">JCM 4988</strain>
    </source>
</reference>
<proteinExistence type="predicted"/>
<keyword evidence="2" id="KW-0413">Isomerase</keyword>
<dbReference type="EMBL" id="BMWG01000046">
    <property type="protein sequence ID" value="GGZ64644.1"/>
    <property type="molecule type" value="Genomic_DNA"/>
</dbReference>
<dbReference type="Gene3D" id="3.30.1330.40">
    <property type="entry name" value="RutC-like"/>
    <property type="match status" value="1"/>
</dbReference>
<comment type="catalytic activity">
    <reaction evidence="2">
        <text>chorismate = prephenate</text>
        <dbReference type="Rhea" id="RHEA:13897"/>
        <dbReference type="ChEBI" id="CHEBI:29748"/>
        <dbReference type="ChEBI" id="CHEBI:29934"/>
        <dbReference type="EC" id="5.4.99.5"/>
    </reaction>
</comment>
<accession>A0A918V4T1</accession>
<dbReference type="NCBIfam" id="TIGR01796">
    <property type="entry name" value="CM_mono_aroH"/>
    <property type="match status" value="1"/>
</dbReference>
<evidence type="ECO:0000256" key="2">
    <source>
        <dbReference type="PROSITE-ProRule" id="PRU00514"/>
    </source>
</evidence>
<dbReference type="GO" id="GO:0046417">
    <property type="term" value="P:chorismate metabolic process"/>
    <property type="evidence" value="ECO:0007669"/>
    <property type="project" value="TreeGrafter"/>
</dbReference>
<dbReference type="CDD" id="cd02185">
    <property type="entry name" value="AroH"/>
    <property type="match status" value="1"/>
</dbReference>
<dbReference type="GO" id="GO:0009073">
    <property type="term" value="P:aromatic amino acid family biosynthetic process"/>
    <property type="evidence" value="ECO:0007669"/>
    <property type="project" value="UniProtKB-UniRule"/>
</dbReference>
<dbReference type="PANTHER" id="PTHR21164">
    <property type="entry name" value="CHORISMATE MUTASE"/>
    <property type="match status" value="1"/>
</dbReference>
<dbReference type="Pfam" id="PF07736">
    <property type="entry name" value="CM_1"/>
    <property type="match status" value="1"/>
</dbReference>
<keyword evidence="2" id="KW-0028">Amino-acid biosynthesis</keyword>
<reference evidence="3" key="2">
    <citation type="submission" date="2020-09" db="EMBL/GenBank/DDBJ databases">
        <authorList>
            <person name="Sun Q."/>
            <person name="Ohkuma M."/>
        </authorList>
    </citation>
    <scope>NUCLEOTIDE SEQUENCE</scope>
    <source>
        <strain evidence="3">JCM 4988</strain>
    </source>
</reference>
<evidence type="ECO:0000256" key="1">
    <source>
        <dbReference type="NCBIfam" id="TIGR01796"/>
    </source>
</evidence>
<sequence>MYPNIPLMALTAGLLVITVMVAALVLSGTSGGPHDRSPGRPAKRHDHRPVLAGLLTGTGAGTMRAIRGATQADGNDRDSILEATTELLAEVMNRNGLTTDDIISVLFTSTPDLTAEFPALAARKAGFHDVPLLCAVEIDVPGALPRVVRLMVHAGTDRPRAQIQHVYLRGAARLRQDIAG</sequence>
<evidence type="ECO:0000313" key="4">
    <source>
        <dbReference type="Proteomes" id="UP000630936"/>
    </source>
</evidence>
<dbReference type="GO" id="GO:0008652">
    <property type="term" value="P:amino acid biosynthetic process"/>
    <property type="evidence" value="ECO:0007669"/>
    <property type="project" value="UniProtKB-UniRule"/>
</dbReference>
<dbReference type="EC" id="5.4.99.5" evidence="1 2"/>
<dbReference type="GO" id="GO:0004106">
    <property type="term" value="F:chorismate mutase activity"/>
    <property type="evidence" value="ECO:0007669"/>
    <property type="project" value="UniProtKB-UniRule"/>
</dbReference>
<organism evidence="3 4">
    <name type="scientific">Streptomyces inusitatus</name>
    <dbReference type="NCBI Taxonomy" id="68221"/>
    <lineage>
        <taxon>Bacteria</taxon>
        <taxon>Bacillati</taxon>
        <taxon>Actinomycetota</taxon>
        <taxon>Actinomycetes</taxon>
        <taxon>Kitasatosporales</taxon>
        <taxon>Streptomycetaceae</taxon>
        <taxon>Streptomyces</taxon>
    </lineage>
</organism>
<gene>
    <name evidence="3" type="ORF">GCM10010387_67260</name>
</gene>
<dbReference type="InterPro" id="IPR035959">
    <property type="entry name" value="RutC-like_sf"/>
</dbReference>
<dbReference type="SUPFAM" id="SSF55298">
    <property type="entry name" value="YjgF-like"/>
    <property type="match status" value="1"/>
</dbReference>
<name>A0A918V4T1_9ACTN</name>
<dbReference type="AlphaFoldDB" id="A0A918V4T1"/>
<dbReference type="InterPro" id="IPR008243">
    <property type="entry name" value="Chorismate_mutase_AroH"/>
</dbReference>